<dbReference type="OrthoDB" id="9813301at2"/>
<dbReference type="HOGENOM" id="CLU_075501_0_0_0"/>
<accession>S0EZT7</accession>
<dbReference type="Pfam" id="PF04294">
    <property type="entry name" value="VanW"/>
    <property type="match status" value="1"/>
</dbReference>
<dbReference type="EMBL" id="HF951689">
    <property type="protein sequence ID" value="CCW36060.1"/>
    <property type="molecule type" value="Genomic_DNA"/>
</dbReference>
<proteinExistence type="predicted"/>
<protein>
    <submittedName>
        <fullName evidence="1">VanW-like protein</fullName>
    </submittedName>
</protein>
<keyword evidence="2" id="KW-1185">Reference proteome</keyword>
<dbReference type="PANTHER" id="PTHR35788:SF1">
    <property type="entry name" value="EXPORTED PROTEIN"/>
    <property type="match status" value="1"/>
</dbReference>
<dbReference type="STRING" id="454171.CP488_01841"/>
<name>S0EZT7_CHTCT</name>
<dbReference type="InterPro" id="IPR052913">
    <property type="entry name" value="Glycopeptide_resist_protein"/>
</dbReference>
<gene>
    <name evidence="1" type="ORF">CCALI_02253</name>
</gene>
<dbReference type="KEGG" id="ccz:CCALI_02253"/>
<dbReference type="PANTHER" id="PTHR35788">
    <property type="entry name" value="EXPORTED PROTEIN-RELATED"/>
    <property type="match status" value="1"/>
</dbReference>
<reference evidence="2" key="1">
    <citation type="submission" date="2013-03" db="EMBL/GenBank/DDBJ databases">
        <title>Genome sequence of Chthonomonas calidirosea, the first sequenced genome from the Armatimonadetes phylum (formally candidate division OP10).</title>
        <authorList>
            <person name="Lee K.C.Y."/>
            <person name="Morgan X.C."/>
            <person name="Dunfield P.F."/>
            <person name="Tamas I."/>
            <person name="Houghton K.M."/>
            <person name="Vyssotski M."/>
            <person name="Ryan J.L.J."/>
            <person name="Lagutin K."/>
            <person name="McDonald I.R."/>
            <person name="Stott M.B."/>
        </authorList>
    </citation>
    <scope>NUCLEOTIDE SEQUENCE [LARGE SCALE GENOMIC DNA]</scope>
    <source>
        <strain evidence="2">DSM 23976 / ICMP 18418 / T49</strain>
    </source>
</reference>
<dbReference type="InParanoid" id="S0EZT7"/>
<dbReference type="InterPro" id="IPR007391">
    <property type="entry name" value="Vancomycin_resist_VanW"/>
</dbReference>
<dbReference type="eggNOG" id="COG2720">
    <property type="taxonomic scope" value="Bacteria"/>
</dbReference>
<evidence type="ECO:0000313" key="1">
    <source>
        <dbReference type="EMBL" id="CCW36060.1"/>
    </source>
</evidence>
<organism evidence="1 2">
    <name type="scientific">Chthonomonas calidirosea (strain DSM 23976 / ICMP 18418 / T49)</name>
    <dbReference type="NCBI Taxonomy" id="1303518"/>
    <lineage>
        <taxon>Bacteria</taxon>
        <taxon>Bacillati</taxon>
        <taxon>Armatimonadota</taxon>
        <taxon>Chthonomonadia</taxon>
        <taxon>Chthonomonadales</taxon>
        <taxon>Chthonomonadaceae</taxon>
        <taxon>Chthonomonas</taxon>
    </lineage>
</organism>
<evidence type="ECO:0000313" key="2">
    <source>
        <dbReference type="Proteomes" id="UP000014227"/>
    </source>
</evidence>
<sequence length="266" mass="29233">MRWTEALGLGLFALASGYGFLQIAATSPPREVRIAGYVSSLRGRSPSQRRNARLAAWAVNGAVVPPGGLFSFDKRVGSWSADHGYVQAPVSYDGELVNAVGGGVCQTSSTLYNAALLAGMQIVERHPHHFCPEYVPPGRDAAVAQTIIDLRFKNPYPWPVRIECRATQDTLEASFWAPKQPTLQAHVETQILSTTQPQRKTMILSNNSRGHGLHARLLSIGVPGYRVITYRTFTRPDGTIVRRERISDSTYAAADRIIGIYQTSLR</sequence>
<dbReference type="AlphaFoldDB" id="S0EZT7"/>
<dbReference type="Proteomes" id="UP000014227">
    <property type="component" value="Chromosome I"/>
</dbReference>
<dbReference type="PATRIC" id="fig|1303518.3.peg.2341"/>
<dbReference type="RefSeq" id="WP_016483580.1">
    <property type="nucleotide sequence ID" value="NC_021487.1"/>
</dbReference>